<proteinExistence type="predicted"/>
<dbReference type="GO" id="GO:0051116">
    <property type="term" value="F:cobaltochelatase activity"/>
    <property type="evidence" value="ECO:0007669"/>
    <property type="project" value="UniProtKB-EC"/>
</dbReference>
<feature type="domain" description="CobN/magnesium chelatase" evidence="2">
    <location>
        <begin position="144"/>
        <end position="791"/>
    </location>
</feature>
<keyword evidence="4" id="KW-1185">Reference proteome</keyword>
<evidence type="ECO:0000256" key="1">
    <source>
        <dbReference type="SAM" id="MobiDB-lite"/>
    </source>
</evidence>
<protein>
    <submittedName>
        <fullName evidence="3">Cobaltochelatase CobN</fullName>
        <ecNumber evidence="3">6.6.1.2</ecNumber>
    </submittedName>
</protein>
<evidence type="ECO:0000313" key="3">
    <source>
        <dbReference type="EMBL" id="MBB4019234.1"/>
    </source>
</evidence>
<evidence type="ECO:0000313" key="4">
    <source>
        <dbReference type="Proteomes" id="UP000577362"/>
    </source>
</evidence>
<name>A0A840C140_9HYPH</name>
<dbReference type="InterPro" id="IPR003672">
    <property type="entry name" value="CobN/Mg_chltase"/>
</dbReference>
<evidence type="ECO:0000259" key="2">
    <source>
        <dbReference type="Pfam" id="PF02514"/>
    </source>
</evidence>
<dbReference type="EC" id="6.6.1.2" evidence="3"/>
<dbReference type="PANTHER" id="PTHR44119">
    <property type="entry name" value="MAGNESIUM-CHELATASE SUBUNIT CHLH, CHLOROPLASTIC"/>
    <property type="match status" value="1"/>
</dbReference>
<dbReference type="PANTHER" id="PTHR44119:SF4">
    <property type="entry name" value="AEROBIC COBALTOCHELATASE SUBUNIT COBN"/>
    <property type="match status" value="1"/>
</dbReference>
<reference evidence="3 4" key="1">
    <citation type="submission" date="2020-08" db="EMBL/GenBank/DDBJ databases">
        <title>Genomic Encyclopedia of Type Strains, Phase IV (KMG-IV): sequencing the most valuable type-strain genomes for metagenomic binning, comparative biology and taxonomic classification.</title>
        <authorList>
            <person name="Goeker M."/>
        </authorList>
    </citation>
    <scope>NUCLEOTIDE SEQUENCE [LARGE SCALE GENOMIC DNA]</scope>
    <source>
        <strain evidence="3 4">DSM 103737</strain>
    </source>
</reference>
<dbReference type="CDD" id="cd10150">
    <property type="entry name" value="CobN_like"/>
    <property type="match status" value="1"/>
</dbReference>
<gene>
    <name evidence="3" type="ORF">GGR16_004281</name>
</gene>
<feature type="region of interest" description="Disordered" evidence="1">
    <location>
        <begin position="432"/>
        <end position="507"/>
    </location>
</feature>
<dbReference type="Pfam" id="PF02514">
    <property type="entry name" value="CobN-Mg_chel"/>
    <property type="match status" value="1"/>
</dbReference>
<keyword evidence="3" id="KW-0436">Ligase</keyword>
<dbReference type="EMBL" id="JACIEN010000006">
    <property type="protein sequence ID" value="MBB4019234.1"/>
    <property type="molecule type" value="Genomic_DNA"/>
</dbReference>
<sequence>MHLLATTSVTLDEANEAVDVAQSPGDIVVLSFADSDLALVAAAHARLGKGFPSLRLADLKRLRHPLSVDLYVDQVAAKARFVLVRCLGGIDYWRYGLERLSQLARETNLIFAAVPGEPRPDPALMALSSAPPDLLRVLHADFSAGSEPAMQAMLGRIAAALGHETASETASAPPAPLPPLVAWSAEGGAVEPEAALASLPADRPVVPLLFYRSALAAGDVAPAAALAEALAVRGLAPLPLALTSLKDPAVAEPLRRLITLRPPAVIVALTGFSARDDAGFVLDAAGAPVIQAIVSGSTREAWAEAPAGLAAADLAMQVVLPEADGRLIGRAVAFKEWALDVPAADFVGRRKVADPEGVAAVADLAARWARLAATPRGERRLAFILSDYPARAGRAGYAVGLDTPASLCAIFDDLAAVGFDTRRSFDVAEVMPRLTGSSPSPGEAAGRAGVGGGAAGGCSPNTMATAGDSERPGAAPEGAPPLVPPRRKRGEGDRGHPVSAVDLSRDPGGDGEALLSLADYRVWFSAQPAALQAEVLDRWGAPESDPACRDDHFVFPVLRAGKALAALQPGRGLPGADRKALHHAPDVPPCHGYLAFYLALRRAGIDALVHLGTHGTVEWLPGKAVALSGACWPQVAAGDLPVIYPFIVNDPGEAAPAKRRIAALTLGHLTPPLAVGGLHGEAAALRDLVEEYAGAQALDPRRAKLLAEDILSRAEASGLAAECGIVPGMAMAEALSALDAHLCDLAEISFAEGLHIFGRSPAAAERARLLAEIAGLDEAQATRVAEAVAASGAAERDALVAALDGRFVPPGPSGSPARGQVEVLPTGRNMTTLDPRAVPTPAATRLGERAAAEVIRRHLQETGDWPRRIVMDLWASPTMRTGGEDIAHALALMGVKPEWDHASGRVGGFTILPLALLDRPRVDVTLRVSGAFRDTFPIQLALLDQAARAVAALDEEDGWNPLAAARRAGGLLSRVFGAAPGRYGVGLADRVLADDEAARGDLAALYLAATDHAYGAGEARRDGSFAERLAAADAFVHVSDTRERDILDGDDAMEAIGGFAVAGRDGALVFSLDTSRPEAPRVRTVEEDVARLVRGRLANPRWVAGQLAHGWRGAAELAQSLDAVFICAATTGAVSDRQFDMLFAAYVGDEAVFAQVREANPPAAGAILERFAAARRRGLWRSRLNSAATRLDALVREAAA</sequence>
<dbReference type="RefSeq" id="WP_183317971.1">
    <property type="nucleotide sequence ID" value="NZ_JACIEN010000006.1"/>
</dbReference>
<dbReference type="NCBIfam" id="NF008973">
    <property type="entry name" value="PRK12321.1"/>
    <property type="match status" value="1"/>
</dbReference>
<dbReference type="Proteomes" id="UP000577362">
    <property type="component" value="Unassembled WGS sequence"/>
</dbReference>
<dbReference type="AlphaFoldDB" id="A0A840C140"/>
<accession>A0A840C140</accession>
<comment type="caution">
    <text evidence="3">The sequence shown here is derived from an EMBL/GenBank/DDBJ whole genome shotgun (WGS) entry which is preliminary data.</text>
</comment>
<organism evidence="3 4">
    <name type="scientific">Chelatococcus caeni</name>
    <dbReference type="NCBI Taxonomy" id="1348468"/>
    <lineage>
        <taxon>Bacteria</taxon>
        <taxon>Pseudomonadati</taxon>
        <taxon>Pseudomonadota</taxon>
        <taxon>Alphaproteobacteria</taxon>
        <taxon>Hyphomicrobiales</taxon>
        <taxon>Chelatococcaceae</taxon>
        <taxon>Chelatococcus</taxon>
    </lineage>
</organism>